<dbReference type="OrthoDB" id="2886183at2759"/>
<dbReference type="EMBL" id="NHYE01005410">
    <property type="protein sequence ID" value="PPQ73339.1"/>
    <property type="molecule type" value="Genomic_DNA"/>
</dbReference>
<sequence>MAIPVSKTDVRLRLTWVCFAWRRLILSTSSFWADYQILNRPFKDPSKVISIFQTIASRSRNHPLSLRFSTDFIRYEIGDHDDQVPFGTVGFDTGSLNPILFINPYVSRLKYLSIFISLKHNSTALVDLLRTAFSILETFDVTVADDVNHRHSSFTISRARPFGPQAPLIAYIQRMAGGLSPLLCSLPWENMTRAHFSSSIITVAYFFGIMHHSQHRLLEASFTILFDAAWSTVRYSMQFPIVMTHLTHFYVRTIKCPPNIDIVRCVRMPNIKAFSVCRVEATFPVQWDITPYTMLFAASHGSLERLRFSLQYPGSEEVVLIHGNLSHPRTTSASLRALLEAVPNLESLRLPIGTNISADVLADLGSQTLLPRLSTLQLASDTDGRLLFDAVRRRSTITSLNLALPSISAAQDSWLRAEADNFCLDASRACKLELLPPCVVCKSCCALIS</sequence>
<dbReference type="InParanoid" id="A0A409W483"/>
<dbReference type="STRING" id="231916.A0A409W483"/>
<accession>A0A409W483</accession>
<dbReference type="AlphaFoldDB" id="A0A409W483"/>
<dbReference type="InterPro" id="IPR032675">
    <property type="entry name" value="LRR_dom_sf"/>
</dbReference>
<reference evidence="1 2" key="1">
    <citation type="journal article" date="2018" name="Evol. Lett.">
        <title>Horizontal gene cluster transfer increased hallucinogenic mushroom diversity.</title>
        <authorList>
            <person name="Reynolds H.T."/>
            <person name="Vijayakumar V."/>
            <person name="Gluck-Thaler E."/>
            <person name="Korotkin H.B."/>
            <person name="Matheny P.B."/>
            <person name="Slot J.C."/>
        </authorList>
    </citation>
    <scope>NUCLEOTIDE SEQUENCE [LARGE SCALE GENOMIC DNA]</scope>
    <source>
        <strain evidence="1 2">SRW20</strain>
    </source>
</reference>
<name>A0A409W483_9AGAR</name>
<protein>
    <recommendedName>
        <fullName evidence="3">F-box domain-containing protein</fullName>
    </recommendedName>
</protein>
<dbReference type="Gene3D" id="3.80.10.10">
    <property type="entry name" value="Ribonuclease Inhibitor"/>
    <property type="match status" value="1"/>
</dbReference>
<evidence type="ECO:0008006" key="3">
    <source>
        <dbReference type="Google" id="ProtNLM"/>
    </source>
</evidence>
<comment type="caution">
    <text evidence="1">The sequence shown here is derived from an EMBL/GenBank/DDBJ whole genome shotgun (WGS) entry which is preliminary data.</text>
</comment>
<proteinExistence type="predicted"/>
<dbReference type="Proteomes" id="UP000284706">
    <property type="component" value="Unassembled WGS sequence"/>
</dbReference>
<keyword evidence="2" id="KW-1185">Reference proteome</keyword>
<evidence type="ECO:0000313" key="2">
    <source>
        <dbReference type="Proteomes" id="UP000284706"/>
    </source>
</evidence>
<organism evidence="1 2">
    <name type="scientific">Gymnopilus dilepis</name>
    <dbReference type="NCBI Taxonomy" id="231916"/>
    <lineage>
        <taxon>Eukaryota</taxon>
        <taxon>Fungi</taxon>
        <taxon>Dikarya</taxon>
        <taxon>Basidiomycota</taxon>
        <taxon>Agaricomycotina</taxon>
        <taxon>Agaricomycetes</taxon>
        <taxon>Agaricomycetidae</taxon>
        <taxon>Agaricales</taxon>
        <taxon>Agaricineae</taxon>
        <taxon>Hymenogastraceae</taxon>
        <taxon>Gymnopilus</taxon>
    </lineage>
</organism>
<evidence type="ECO:0000313" key="1">
    <source>
        <dbReference type="EMBL" id="PPQ73339.1"/>
    </source>
</evidence>
<gene>
    <name evidence="1" type="ORF">CVT26_015312</name>
</gene>